<organism evidence="1">
    <name type="scientific">Brassica oleracea</name>
    <name type="common">Wild cabbage</name>
    <dbReference type="NCBI Taxonomy" id="3712"/>
    <lineage>
        <taxon>Eukaryota</taxon>
        <taxon>Viridiplantae</taxon>
        <taxon>Streptophyta</taxon>
        <taxon>Embryophyta</taxon>
        <taxon>Tracheophyta</taxon>
        <taxon>Spermatophyta</taxon>
        <taxon>Magnoliopsida</taxon>
        <taxon>eudicotyledons</taxon>
        <taxon>Gunneridae</taxon>
        <taxon>Pentapetalae</taxon>
        <taxon>rosids</taxon>
        <taxon>malvids</taxon>
        <taxon>Brassicales</taxon>
        <taxon>Brassicaceae</taxon>
        <taxon>Brassiceae</taxon>
        <taxon>Brassica</taxon>
    </lineage>
</organism>
<proteinExistence type="predicted"/>
<dbReference type="AlphaFoldDB" id="A0A3P6BQL6"/>
<name>A0A3P6BQL6_BRAOL</name>
<protein>
    <submittedName>
        <fullName evidence="1">Uncharacterized protein</fullName>
    </submittedName>
</protein>
<dbReference type="EMBL" id="LR031872">
    <property type="protein sequence ID" value="VDC98138.1"/>
    <property type="molecule type" value="Genomic_DNA"/>
</dbReference>
<gene>
    <name evidence="1" type="ORF">BOLC3T19889H</name>
</gene>
<sequence length="74" mass="8965">MEKKRLFCVRYSFQAAIYAIWRERNKIKHGEKPMTIEMMKKLVDKGIRNKLGILRMQKKKGMEGALQFWFETRV</sequence>
<accession>A0A3P6BQL6</accession>
<evidence type="ECO:0000313" key="1">
    <source>
        <dbReference type="EMBL" id="VDC98138.1"/>
    </source>
</evidence>
<reference evidence="1" key="1">
    <citation type="submission" date="2018-11" db="EMBL/GenBank/DDBJ databases">
        <authorList>
            <consortium name="Genoscope - CEA"/>
            <person name="William W."/>
        </authorList>
    </citation>
    <scope>NUCLEOTIDE SEQUENCE</scope>
</reference>